<proteinExistence type="inferred from homology"/>
<dbReference type="GO" id="GO:0016491">
    <property type="term" value="F:oxidoreductase activity"/>
    <property type="evidence" value="ECO:0007669"/>
    <property type="project" value="UniProtKB-KW"/>
</dbReference>
<dbReference type="SUPFAM" id="SSF51735">
    <property type="entry name" value="NAD(P)-binding Rossmann-fold domains"/>
    <property type="match status" value="1"/>
</dbReference>
<organism evidence="5 6">
    <name type="scientific">Arthrobacter globiformis (strain ATCC 8010 / DSM 20124 / JCM 1332 / NBRC 12137 / NCIMB 8907 / NRRL B-2979 / 168)</name>
    <dbReference type="NCBI Taxonomy" id="1077972"/>
    <lineage>
        <taxon>Bacteria</taxon>
        <taxon>Bacillati</taxon>
        <taxon>Actinomycetota</taxon>
        <taxon>Actinomycetes</taxon>
        <taxon>Micrococcales</taxon>
        <taxon>Micrococcaceae</taxon>
        <taxon>Arthrobacter</taxon>
    </lineage>
</organism>
<protein>
    <submittedName>
        <fullName evidence="5">Oxidoreductase</fullName>
    </submittedName>
</protein>
<evidence type="ECO:0000313" key="6">
    <source>
        <dbReference type="Proteomes" id="UP000003828"/>
    </source>
</evidence>
<dbReference type="EMBL" id="BAEG01000077">
    <property type="protein sequence ID" value="GAB14803.1"/>
    <property type="molecule type" value="Genomic_DNA"/>
</dbReference>
<evidence type="ECO:0000256" key="2">
    <source>
        <dbReference type="ARBA" id="ARBA00023002"/>
    </source>
</evidence>
<keyword evidence="6" id="KW-1185">Reference proteome</keyword>
<dbReference type="eggNOG" id="COG1028">
    <property type="taxonomic scope" value="Bacteria"/>
</dbReference>
<dbReference type="SMART" id="SM00822">
    <property type="entry name" value="PKS_KR"/>
    <property type="match status" value="1"/>
</dbReference>
<accession>H0QPQ2</accession>
<gene>
    <name evidence="5" type="ORF">ARGLB_077_00200</name>
</gene>
<dbReference type="InterPro" id="IPR057326">
    <property type="entry name" value="KR_dom"/>
</dbReference>
<dbReference type="InterPro" id="IPR002347">
    <property type="entry name" value="SDR_fam"/>
</dbReference>
<evidence type="ECO:0000313" key="5">
    <source>
        <dbReference type="EMBL" id="GAB14803.1"/>
    </source>
</evidence>
<comment type="caution">
    <text evidence="5">The sequence shown here is derived from an EMBL/GenBank/DDBJ whole genome shotgun (WGS) entry which is preliminary data.</text>
</comment>
<dbReference type="AlphaFoldDB" id="H0QPQ2"/>
<dbReference type="Proteomes" id="UP000003828">
    <property type="component" value="Unassembled WGS sequence"/>
</dbReference>
<dbReference type="PROSITE" id="PS00061">
    <property type="entry name" value="ADH_SHORT"/>
    <property type="match status" value="1"/>
</dbReference>
<dbReference type="PRINTS" id="PR00080">
    <property type="entry name" value="SDRFAMILY"/>
</dbReference>
<dbReference type="InterPro" id="IPR036291">
    <property type="entry name" value="NAD(P)-bd_dom_sf"/>
</dbReference>
<comment type="similarity">
    <text evidence="1">Belongs to the short-chain dehydrogenases/reductases (SDR) family.</text>
</comment>
<evidence type="ECO:0000256" key="1">
    <source>
        <dbReference type="ARBA" id="ARBA00006484"/>
    </source>
</evidence>
<keyword evidence="2" id="KW-0560">Oxidoreductase</keyword>
<dbReference type="FunFam" id="3.40.50.720:FF:000084">
    <property type="entry name" value="Short-chain dehydrogenase reductase"/>
    <property type="match status" value="1"/>
</dbReference>
<dbReference type="PANTHER" id="PTHR24321:SF8">
    <property type="entry name" value="ESTRADIOL 17-BETA-DEHYDROGENASE 8-RELATED"/>
    <property type="match status" value="1"/>
</dbReference>
<keyword evidence="3" id="KW-0520">NAD</keyword>
<sequence>MSRFDGAIVVISGAASGIGLALTKGFVAKGAMVAALDVDEKALSRLADEIGPQVFPMQVDVADEQSVEQAIQNIVGRCGGIDVLINNAGIAPTGRLGETTTETWRRIMSIDLDGVFYLTRAALPALMKSGGNIVMTASISGTSADYAYSAYNAAKGALVNLTRSLAIDYAPMGVRCNAVAPGPVRTPLIEANFRSHPGLEEAFIRTVPLGRLAEPEDVVAAFMFLASQEASFINGAILPVDGGVAAWNGQPDANNLPQMQPVASPL</sequence>
<dbReference type="RefSeq" id="WP_003803637.1">
    <property type="nucleotide sequence ID" value="NZ_BAEG01000077.1"/>
</dbReference>
<dbReference type="CDD" id="cd05233">
    <property type="entry name" value="SDR_c"/>
    <property type="match status" value="1"/>
</dbReference>
<dbReference type="Gene3D" id="3.40.50.720">
    <property type="entry name" value="NAD(P)-binding Rossmann-like Domain"/>
    <property type="match status" value="1"/>
</dbReference>
<reference evidence="5 6" key="1">
    <citation type="submission" date="2011-12" db="EMBL/GenBank/DDBJ databases">
        <title>Whole genome shotgun sequence of Arthrobacter globiformis NBRC 12137.</title>
        <authorList>
            <person name="Miyazawa S."/>
            <person name="Hosoyama A."/>
            <person name="Tsuchikane K."/>
            <person name="Katsumata H."/>
            <person name="Yamazaki S."/>
            <person name="Fujita N."/>
        </authorList>
    </citation>
    <scope>NUCLEOTIDE SEQUENCE [LARGE SCALE GENOMIC DNA]</scope>
    <source>
        <strain evidence="5 6">NBRC 12137</strain>
    </source>
</reference>
<dbReference type="PANTHER" id="PTHR24321">
    <property type="entry name" value="DEHYDROGENASES, SHORT CHAIN"/>
    <property type="match status" value="1"/>
</dbReference>
<dbReference type="InterPro" id="IPR020904">
    <property type="entry name" value="Sc_DH/Rdtase_CS"/>
</dbReference>
<dbReference type="PRINTS" id="PR00081">
    <property type="entry name" value="GDHRDH"/>
</dbReference>
<evidence type="ECO:0000259" key="4">
    <source>
        <dbReference type="SMART" id="SM00822"/>
    </source>
</evidence>
<name>H0QPQ2_ARTG1</name>
<dbReference type="STRING" id="1077972.ARGLB_077_00200"/>
<evidence type="ECO:0000256" key="3">
    <source>
        <dbReference type="ARBA" id="ARBA00023027"/>
    </source>
</evidence>
<dbReference type="Pfam" id="PF13561">
    <property type="entry name" value="adh_short_C2"/>
    <property type="match status" value="1"/>
</dbReference>
<dbReference type="NCBIfam" id="NF005559">
    <property type="entry name" value="PRK07231.1"/>
    <property type="match status" value="1"/>
</dbReference>
<feature type="domain" description="Ketoreductase" evidence="4">
    <location>
        <begin position="7"/>
        <end position="172"/>
    </location>
</feature>